<proteinExistence type="predicted"/>
<sequence>MKSIIIAVSFLLAAVSATPTGLKNGRNVGILGVVDTTRCGGVGTQRQLRISGCEGRCSLTPGRVYECENDFMPSSAAPSLNLRVEVCTTTGFCMIIIDTELQGSSVQPGYLYTAKYTMVPNDILAGQTVEFRGYITHTDNQLLEICVSAFIDIVGIGPTTPTPSPTTQGTTTQGTTTQGTTTQGTTTQGTTTQGTTTQGTTIGTTQGTTTQGTTQGTTTQGLKAR</sequence>
<feature type="chain" id="PRO_5013257234" evidence="2">
    <location>
        <begin position="18"/>
        <end position="225"/>
    </location>
</feature>
<organism evidence="3 4">
    <name type="scientific">Folsomia candida</name>
    <name type="common">Springtail</name>
    <dbReference type="NCBI Taxonomy" id="158441"/>
    <lineage>
        <taxon>Eukaryota</taxon>
        <taxon>Metazoa</taxon>
        <taxon>Ecdysozoa</taxon>
        <taxon>Arthropoda</taxon>
        <taxon>Hexapoda</taxon>
        <taxon>Collembola</taxon>
        <taxon>Entomobryomorpha</taxon>
        <taxon>Isotomoidea</taxon>
        <taxon>Isotomidae</taxon>
        <taxon>Proisotominae</taxon>
        <taxon>Folsomia</taxon>
    </lineage>
</organism>
<dbReference type="Proteomes" id="UP000198287">
    <property type="component" value="Unassembled WGS sequence"/>
</dbReference>
<keyword evidence="4" id="KW-1185">Reference proteome</keyword>
<evidence type="ECO:0000313" key="3">
    <source>
        <dbReference type="EMBL" id="OXA44414.1"/>
    </source>
</evidence>
<dbReference type="AlphaFoldDB" id="A0A226DHT8"/>
<feature type="region of interest" description="Disordered" evidence="1">
    <location>
        <begin position="158"/>
        <end position="225"/>
    </location>
</feature>
<keyword evidence="2" id="KW-0732">Signal</keyword>
<evidence type="ECO:0000256" key="1">
    <source>
        <dbReference type="SAM" id="MobiDB-lite"/>
    </source>
</evidence>
<protein>
    <submittedName>
        <fullName evidence="3">Ribosome-binding protein 1</fullName>
    </submittedName>
</protein>
<dbReference type="OrthoDB" id="8293118at2759"/>
<dbReference type="EMBL" id="LNIX01000019">
    <property type="protein sequence ID" value="OXA44414.1"/>
    <property type="molecule type" value="Genomic_DNA"/>
</dbReference>
<evidence type="ECO:0000313" key="4">
    <source>
        <dbReference type="Proteomes" id="UP000198287"/>
    </source>
</evidence>
<name>A0A226DHT8_FOLCA</name>
<evidence type="ECO:0000256" key="2">
    <source>
        <dbReference type="SAM" id="SignalP"/>
    </source>
</evidence>
<comment type="caution">
    <text evidence="3">The sequence shown here is derived from an EMBL/GenBank/DDBJ whole genome shotgun (WGS) entry which is preliminary data.</text>
</comment>
<accession>A0A226DHT8</accession>
<reference evidence="3 4" key="1">
    <citation type="submission" date="2015-12" db="EMBL/GenBank/DDBJ databases">
        <title>The genome of Folsomia candida.</title>
        <authorList>
            <person name="Faddeeva A."/>
            <person name="Derks M.F."/>
            <person name="Anvar Y."/>
            <person name="Smit S."/>
            <person name="Van Straalen N."/>
            <person name="Roelofs D."/>
        </authorList>
    </citation>
    <scope>NUCLEOTIDE SEQUENCE [LARGE SCALE GENOMIC DNA]</scope>
    <source>
        <strain evidence="3 4">VU population</strain>
        <tissue evidence="3">Whole body</tissue>
    </source>
</reference>
<gene>
    <name evidence="3" type="ORF">Fcan01_20560</name>
</gene>
<feature type="signal peptide" evidence="2">
    <location>
        <begin position="1"/>
        <end position="17"/>
    </location>
</feature>